<dbReference type="STRING" id="6832.A0A553PRC6"/>
<accession>A0A553PRC6</accession>
<dbReference type="Pfam" id="PF24681">
    <property type="entry name" value="Kelch_KLHDC2_KLHL20_DRC7"/>
    <property type="match status" value="1"/>
</dbReference>
<dbReference type="InterPro" id="IPR006652">
    <property type="entry name" value="Kelch_1"/>
</dbReference>
<keyword evidence="1" id="KW-0880">Kelch repeat</keyword>
<evidence type="ECO:0000313" key="3">
    <source>
        <dbReference type="Proteomes" id="UP000318571"/>
    </source>
</evidence>
<dbReference type="Gene3D" id="2.120.10.80">
    <property type="entry name" value="Kelch-type beta propeller"/>
    <property type="match status" value="1"/>
</dbReference>
<evidence type="ECO:0000313" key="2">
    <source>
        <dbReference type="EMBL" id="TRY80237.1"/>
    </source>
</evidence>
<organism evidence="2 3">
    <name type="scientific">Tigriopus californicus</name>
    <name type="common">Marine copepod</name>
    <dbReference type="NCBI Taxonomy" id="6832"/>
    <lineage>
        <taxon>Eukaryota</taxon>
        <taxon>Metazoa</taxon>
        <taxon>Ecdysozoa</taxon>
        <taxon>Arthropoda</taxon>
        <taxon>Crustacea</taxon>
        <taxon>Multicrustacea</taxon>
        <taxon>Hexanauplia</taxon>
        <taxon>Copepoda</taxon>
        <taxon>Harpacticoida</taxon>
        <taxon>Harpacticidae</taxon>
        <taxon>Tigriopus</taxon>
    </lineage>
</organism>
<comment type="caution">
    <text evidence="2">The sequence shown here is derived from an EMBL/GenBank/DDBJ whole genome shotgun (WGS) entry which is preliminary data.</text>
</comment>
<dbReference type="PANTHER" id="PTHR45632">
    <property type="entry name" value="LD33804P"/>
    <property type="match status" value="1"/>
</dbReference>
<gene>
    <name evidence="2" type="ORF">TCAL_13977</name>
</gene>
<protein>
    <submittedName>
        <fullName evidence="2">Uncharacterized protein</fullName>
    </submittedName>
</protein>
<sequence length="252" mass="27824">MGQALVVCLETALVCNIWHQSTNQWTSLPPMTTRHQEGTLSLLEGQPIAIGGRHSSTVDHGVVEILNMQSNQWEQGPTLNPARRSHSTVVVNQSTVVVVGGYSEQSATLNSVMILHSEDMNWRLLPNYPQPVYAAVCGLVEVNVIVCFGGSTQTSDSYALNLSQLHAGWKRAPQYDFHTSLVYGVILRLRQNLFCTNQWTSLPPMTTRHQEGTLSLLEGQPIAIGGRHSSTVDHGVVEILNMQSNQWEQGTR</sequence>
<dbReference type="EMBL" id="VCGU01000001">
    <property type="protein sequence ID" value="TRY80237.1"/>
    <property type="molecule type" value="Genomic_DNA"/>
</dbReference>
<dbReference type="SMART" id="SM00612">
    <property type="entry name" value="Kelch"/>
    <property type="match status" value="2"/>
</dbReference>
<dbReference type="InterPro" id="IPR015915">
    <property type="entry name" value="Kelch-typ_b-propeller"/>
</dbReference>
<keyword evidence="3" id="KW-1185">Reference proteome</keyword>
<name>A0A553PRC6_TIGCA</name>
<evidence type="ECO:0000256" key="1">
    <source>
        <dbReference type="ARBA" id="ARBA00022441"/>
    </source>
</evidence>
<dbReference type="Proteomes" id="UP000318571">
    <property type="component" value="Chromosome 12"/>
</dbReference>
<dbReference type="AlphaFoldDB" id="A0A553PRC6"/>
<proteinExistence type="predicted"/>
<reference evidence="2 3" key="1">
    <citation type="journal article" date="2018" name="Nat. Ecol. Evol.">
        <title>Genomic signatures of mitonuclear coevolution across populations of Tigriopus californicus.</title>
        <authorList>
            <person name="Barreto F.S."/>
            <person name="Watson E.T."/>
            <person name="Lima T.G."/>
            <person name="Willett C.S."/>
            <person name="Edmands S."/>
            <person name="Li W."/>
            <person name="Burton R.S."/>
        </authorList>
    </citation>
    <scope>NUCLEOTIDE SEQUENCE [LARGE SCALE GENOMIC DNA]</scope>
    <source>
        <strain evidence="2 3">San Diego</strain>
    </source>
</reference>
<dbReference type="SUPFAM" id="SSF117281">
    <property type="entry name" value="Kelch motif"/>
    <property type="match status" value="1"/>
</dbReference>